<dbReference type="InterPro" id="IPR006311">
    <property type="entry name" value="TAT_signal"/>
</dbReference>
<dbReference type="InterPro" id="IPR027843">
    <property type="entry name" value="DUF4440"/>
</dbReference>
<feature type="domain" description="DUF4440" evidence="2">
    <location>
        <begin position="43"/>
        <end position="146"/>
    </location>
</feature>
<keyword evidence="4" id="KW-1185">Reference proteome</keyword>
<dbReference type="EMBL" id="NISI01000009">
    <property type="protein sequence ID" value="OWR02425.1"/>
    <property type="molecule type" value="Genomic_DNA"/>
</dbReference>
<accession>A0A254N2N0</accession>
<sequence>MTSRRHALLAAASLPALTAHTPATAAPAAWPSPDEIARRVEEVRRTETAFAAAFAARDLEGFRRFLAADTIWMDKEALHGPDAVMAAWRALITAPKPPFSWSPDLVLVLPSGDLARTSGPVMAPDGKLVARFQSTWRRTPAGAWEIVFDFGADVCR</sequence>
<dbReference type="InterPro" id="IPR032710">
    <property type="entry name" value="NTF2-like_dom_sf"/>
</dbReference>
<keyword evidence="1" id="KW-0732">Signal</keyword>
<dbReference type="Proteomes" id="UP000197446">
    <property type="component" value="Unassembled WGS sequence"/>
</dbReference>
<dbReference type="PROSITE" id="PS51318">
    <property type="entry name" value="TAT"/>
    <property type="match status" value="1"/>
</dbReference>
<dbReference type="OrthoDB" id="6385935at2"/>
<dbReference type="RefSeq" id="WP_088484944.1">
    <property type="nucleotide sequence ID" value="NZ_JBCNLH010000008.1"/>
</dbReference>
<gene>
    <name evidence="3" type="ORF">CDO81_19750</name>
</gene>
<proteinExistence type="predicted"/>
<name>A0A254N2N0_9BURK</name>
<evidence type="ECO:0000256" key="1">
    <source>
        <dbReference type="SAM" id="SignalP"/>
    </source>
</evidence>
<dbReference type="AlphaFoldDB" id="A0A254N2N0"/>
<evidence type="ECO:0000259" key="2">
    <source>
        <dbReference type="Pfam" id="PF14534"/>
    </source>
</evidence>
<protein>
    <submittedName>
        <fullName evidence="3">DUF4440 domain-containing protein</fullName>
    </submittedName>
</protein>
<feature type="chain" id="PRO_5012219832" evidence="1">
    <location>
        <begin position="26"/>
        <end position="156"/>
    </location>
</feature>
<evidence type="ECO:0000313" key="4">
    <source>
        <dbReference type="Proteomes" id="UP000197446"/>
    </source>
</evidence>
<dbReference type="SUPFAM" id="SSF54427">
    <property type="entry name" value="NTF2-like"/>
    <property type="match status" value="1"/>
</dbReference>
<evidence type="ECO:0000313" key="3">
    <source>
        <dbReference type="EMBL" id="OWR02425.1"/>
    </source>
</evidence>
<dbReference type="Gene3D" id="3.10.450.50">
    <property type="match status" value="1"/>
</dbReference>
<dbReference type="Pfam" id="PF14534">
    <property type="entry name" value="DUF4440"/>
    <property type="match status" value="1"/>
</dbReference>
<organism evidence="3 4">
    <name type="scientific">Roseateles puraquae</name>
    <dbReference type="NCBI Taxonomy" id="431059"/>
    <lineage>
        <taxon>Bacteria</taxon>
        <taxon>Pseudomonadati</taxon>
        <taxon>Pseudomonadota</taxon>
        <taxon>Betaproteobacteria</taxon>
        <taxon>Burkholderiales</taxon>
        <taxon>Sphaerotilaceae</taxon>
        <taxon>Roseateles</taxon>
    </lineage>
</organism>
<reference evidence="3 4" key="1">
    <citation type="journal article" date="2007" name="Int. J. Syst. Evol. Microbiol.">
        <title>Description of Pelomonas aquatica sp. nov. and Pelomonas puraquae sp. nov., isolated from industrial and haemodialysis water.</title>
        <authorList>
            <person name="Gomila M."/>
            <person name="Bowien B."/>
            <person name="Falsen E."/>
            <person name="Moore E.R."/>
            <person name="Lalucat J."/>
        </authorList>
    </citation>
    <scope>NUCLEOTIDE SEQUENCE [LARGE SCALE GENOMIC DNA]</scope>
    <source>
        <strain evidence="3 4">CCUG 52769</strain>
    </source>
</reference>
<feature type="signal peptide" evidence="1">
    <location>
        <begin position="1"/>
        <end position="25"/>
    </location>
</feature>
<comment type="caution">
    <text evidence="3">The sequence shown here is derived from an EMBL/GenBank/DDBJ whole genome shotgun (WGS) entry which is preliminary data.</text>
</comment>